<reference evidence="1" key="1">
    <citation type="submission" date="2017-12" db="EMBL/GenBank/DDBJ databases">
        <authorList>
            <person name="Thomas-White K."/>
            <person name="Wolfe A.J."/>
        </authorList>
    </citation>
    <scope>NUCLEOTIDE SEQUENCE</scope>
    <source>
        <strain evidence="1">UMB0763</strain>
    </source>
</reference>
<dbReference type="AlphaFoldDB" id="A0AAF1C055"/>
<dbReference type="EMBL" id="CP136958">
    <property type="protein sequence ID" value="WOT03410.1"/>
    <property type="molecule type" value="Genomic_DNA"/>
</dbReference>
<sequence length="88" mass="10427">MQKVTKEEITAVFPGAKVSVWGDEETWKVEWEYNGYKISGFIDEDFVGWYSELNNSFTYEPYFEPHTTLEKQHKQITSDIAKWDYAFA</sequence>
<dbReference type="KEGG" id="cpyr:CYJ47_06560"/>
<proteinExistence type="predicted"/>
<reference evidence="1" key="2">
    <citation type="submission" date="2023-10" db="EMBL/GenBank/DDBJ databases">
        <authorList>
            <person name="Choi B."/>
        </authorList>
    </citation>
    <scope>NUCLEOTIDE SEQUENCE</scope>
    <source>
        <strain evidence="1">UMB0763</strain>
    </source>
</reference>
<organism evidence="1 2">
    <name type="scientific">Corynebacterium pyruviciproducens</name>
    <dbReference type="NCBI Taxonomy" id="598660"/>
    <lineage>
        <taxon>Bacteria</taxon>
        <taxon>Bacillati</taxon>
        <taxon>Actinomycetota</taxon>
        <taxon>Actinomycetes</taxon>
        <taxon>Mycobacteriales</taxon>
        <taxon>Corynebacteriaceae</taxon>
        <taxon>Corynebacterium</taxon>
    </lineage>
</organism>
<evidence type="ECO:0000313" key="1">
    <source>
        <dbReference type="EMBL" id="WOT03410.1"/>
    </source>
</evidence>
<dbReference type="Proteomes" id="UP000234560">
    <property type="component" value="Chromosome"/>
</dbReference>
<name>A0AAF1C055_9CORY</name>
<accession>A0AAF1C055</accession>
<protein>
    <submittedName>
        <fullName evidence="1">Uncharacterized protein</fullName>
    </submittedName>
</protein>
<dbReference type="RefSeq" id="WP_143485522.1">
    <property type="nucleotide sequence ID" value="NZ_CP136958.1"/>
</dbReference>
<evidence type="ECO:0000313" key="2">
    <source>
        <dbReference type="Proteomes" id="UP000234560"/>
    </source>
</evidence>
<gene>
    <name evidence="1" type="ORF">CYJ47_06560</name>
</gene>